<organism evidence="2 3">
    <name type="scientific">Lingula anatina</name>
    <name type="common">Brachiopod</name>
    <name type="synonym">Lingula unguis</name>
    <dbReference type="NCBI Taxonomy" id="7574"/>
    <lineage>
        <taxon>Eukaryota</taxon>
        <taxon>Metazoa</taxon>
        <taxon>Spiralia</taxon>
        <taxon>Lophotrochozoa</taxon>
        <taxon>Brachiopoda</taxon>
        <taxon>Linguliformea</taxon>
        <taxon>Lingulata</taxon>
        <taxon>Lingulida</taxon>
        <taxon>Linguloidea</taxon>
        <taxon>Lingulidae</taxon>
        <taxon>Lingula</taxon>
    </lineage>
</organism>
<proteinExistence type="predicted"/>
<accession>A0A2R2MLE3</accession>
<dbReference type="KEGG" id="lak:106152158"/>
<feature type="compositionally biased region" description="Acidic residues" evidence="1">
    <location>
        <begin position="39"/>
        <end position="48"/>
    </location>
</feature>
<gene>
    <name evidence="3" type="primary">LOC106152158</name>
</gene>
<name>A0A2R2MLE3_LINAN</name>
<feature type="compositionally biased region" description="Polar residues" evidence="1">
    <location>
        <begin position="81"/>
        <end position="90"/>
    </location>
</feature>
<dbReference type="Proteomes" id="UP000085678">
    <property type="component" value="Unplaced"/>
</dbReference>
<sequence length="321" mass="34703">MIQAEESVPQLENEKSTPVIDPEQPCSIELEKTTSSEGDQLEPTDLEQPDSSTSTELEEPVEMQPPTTDPISVKLAKQEPTKSPVSPKQQGHTEEAEAQHTGVTEGSDFEPTSRKADGTPSACKPPESPVTRPAKHPTGKMPISSIDPASPQPSGPDSSASELILLSAYDTNDYIGESQISNPSETNWQRLEGDGLPVSVPGNVNEEEKTSWNLSADVPTKDCVVNNTVQEDDEAPSAVAKKVMSIGLMEIQREAPGLGSNTEPEVKASKFAEAQFQNEPSPGIRACDLIEGQCPVVPCANNMDFFARDWCFTYSNIYMEN</sequence>
<dbReference type="GeneID" id="106152158"/>
<evidence type="ECO:0000313" key="3">
    <source>
        <dbReference type="RefSeq" id="XP_023931033.1"/>
    </source>
</evidence>
<evidence type="ECO:0000313" key="2">
    <source>
        <dbReference type="Proteomes" id="UP000085678"/>
    </source>
</evidence>
<feature type="region of interest" description="Disordered" evidence="1">
    <location>
        <begin position="1"/>
        <end position="196"/>
    </location>
</feature>
<dbReference type="RefSeq" id="XP_023931033.1">
    <property type="nucleotide sequence ID" value="XM_024075265.1"/>
</dbReference>
<dbReference type="InParanoid" id="A0A2R2MLE3"/>
<keyword evidence="2" id="KW-1185">Reference proteome</keyword>
<feature type="compositionally biased region" description="Polar residues" evidence="1">
    <location>
        <begin position="178"/>
        <end position="189"/>
    </location>
</feature>
<reference evidence="3" key="1">
    <citation type="submission" date="2025-08" db="UniProtKB">
        <authorList>
            <consortium name="RefSeq"/>
        </authorList>
    </citation>
    <scope>IDENTIFICATION</scope>
    <source>
        <tissue evidence="3">Gonads</tissue>
    </source>
</reference>
<evidence type="ECO:0000256" key="1">
    <source>
        <dbReference type="SAM" id="MobiDB-lite"/>
    </source>
</evidence>
<dbReference type="AlphaFoldDB" id="A0A2R2MLE3"/>
<protein>
    <submittedName>
        <fullName evidence="3">Uncharacterized protein LOC106152158</fullName>
    </submittedName>
</protein>